<dbReference type="InterPro" id="IPR011989">
    <property type="entry name" value="ARM-like"/>
</dbReference>
<comment type="caution">
    <text evidence="6">The sequence shown here is derived from an EMBL/GenBank/DDBJ whole genome shotgun (WGS) entry which is preliminary data.</text>
</comment>
<protein>
    <submittedName>
        <fullName evidence="6">C-type cytochrome</fullName>
    </submittedName>
</protein>
<evidence type="ECO:0000256" key="4">
    <source>
        <dbReference type="PROSITE-ProRule" id="PRU00433"/>
    </source>
</evidence>
<dbReference type="PANTHER" id="PTHR33546">
    <property type="entry name" value="LARGE, MULTIFUNCTIONAL SECRETED PROTEIN-RELATED"/>
    <property type="match status" value="1"/>
</dbReference>
<dbReference type="InterPro" id="IPR036909">
    <property type="entry name" value="Cyt_c-like_dom_sf"/>
</dbReference>
<dbReference type="InterPro" id="IPR013427">
    <property type="entry name" value="Haem-bd_dom_put"/>
</dbReference>
<dbReference type="Pfam" id="PF23500">
    <property type="entry name" value="DUF7133"/>
    <property type="match status" value="1"/>
</dbReference>
<evidence type="ECO:0000256" key="1">
    <source>
        <dbReference type="ARBA" id="ARBA00022617"/>
    </source>
</evidence>
<dbReference type="SUPFAM" id="SSF48371">
    <property type="entry name" value="ARM repeat"/>
    <property type="match status" value="1"/>
</dbReference>
<gene>
    <name evidence="6" type="ORF">HW115_12360</name>
</gene>
<dbReference type="GO" id="GO:0020037">
    <property type="term" value="F:heme binding"/>
    <property type="evidence" value="ECO:0007669"/>
    <property type="project" value="InterPro"/>
</dbReference>
<keyword evidence="1 4" id="KW-0349">Heme</keyword>
<dbReference type="PROSITE" id="PS51007">
    <property type="entry name" value="CYTC"/>
    <property type="match status" value="1"/>
</dbReference>
<dbReference type="AlphaFoldDB" id="A0A851GF80"/>
<name>A0A851GF80_9BACT</name>
<evidence type="ECO:0000256" key="2">
    <source>
        <dbReference type="ARBA" id="ARBA00022723"/>
    </source>
</evidence>
<dbReference type="NCBIfam" id="TIGR02603">
    <property type="entry name" value="CxxCH_TIGR02603"/>
    <property type="match status" value="1"/>
</dbReference>
<evidence type="ECO:0000313" key="7">
    <source>
        <dbReference type="Proteomes" id="UP000557872"/>
    </source>
</evidence>
<sequence length="852" mass="91941">MSSLRFSLLCSVVFGSVLPGILSAMPEGFQSTRFADHRLTPSPSCLSAAPNGDVYVGVDMNGSLGKGAGKGRVVKLVDTNGDGQADTSSVFVELGNPRGLMAVGRRLFVLHTEIPESTGVVSGMHLSVFEDLDQDGVADGPGKRLIKNVSTLKHNQSRGADHTTNGIRMGIDGWIYIAVGDYGFVDAEGADGKKLTQLGGGVLRVRPDGTEMEMYTHGLRNIYDVAIDPFMNIYTRGNTNDGGGWNVRFIHHIQSGQYGYPVLYKHFTDEIIPALADLGGGSGTGSLFLQEPGWPKAYNNVPMMGDWGRNQLFIHRLQKDGASFTQQQEKFISCSQLTDVDVDGSGRLYLAAWEGAGYKGNARKGYIQRVVPKAWKYVAFPHLEKLSDTALMKGLKSESATVRLHVQQELLARSKSLAPQILKIAGDASCSLESRVAALFTYAQMLGDDAQAGLLGLAETPELREWALRAAADRLPYVSGLPLDPFFAGLKDQNPRVQLASAVALGRIGQPSVAHQLLAVAVPPAPAPPSKQKGHQGGPHATPHAAVLVPHVAVQALIRLQAVDACLQALDGTSRGGALWALRWMHEPEVVSGLLKKLDQTKDAGLRRDLLTSLGRLYHKEADYDGSWWWGTRPDTRGPYYVPVQWSESEKIEQVFRKEWAAADAGQNSFLTAVANRHRMNLEGIGKVEVAKKSGKGSKGEVGRTSIEDVMLALGKHKGNKKRGQKVLSSLSCVACHNIKAGDVIKGPDLLSLGKVMNREQIAESILKPDATIAESWVSVTMNNGAQHLGTLVEKTSEKVVVHNIAGIATTLKASEVKSIQKQTSTLMGPGLVNDLTLKQFSDLVEYLASMK</sequence>
<dbReference type="PANTHER" id="PTHR33546:SF1">
    <property type="entry name" value="LARGE, MULTIFUNCTIONAL SECRETED PROTEIN"/>
    <property type="match status" value="1"/>
</dbReference>
<dbReference type="SUPFAM" id="SSF50952">
    <property type="entry name" value="Soluble quinoprotein glucose dehydrogenase"/>
    <property type="match status" value="1"/>
</dbReference>
<evidence type="ECO:0000256" key="3">
    <source>
        <dbReference type="ARBA" id="ARBA00023004"/>
    </source>
</evidence>
<reference evidence="6 7" key="1">
    <citation type="submission" date="2020-07" db="EMBL/GenBank/DDBJ databases">
        <title>Roseicoccus Jingziensis gen. nov., sp. nov., isolated from coastal seawater.</title>
        <authorList>
            <person name="Feng X."/>
        </authorList>
    </citation>
    <scope>NUCLEOTIDE SEQUENCE [LARGE SCALE GENOMIC DNA]</scope>
    <source>
        <strain evidence="6 7">N1E253</strain>
    </source>
</reference>
<organism evidence="6 7">
    <name type="scientific">Oceaniferula marina</name>
    <dbReference type="NCBI Taxonomy" id="2748318"/>
    <lineage>
        <taxon>Bacteria</taxon>
        <taxon>Pseudomonadati</taxon>
        <taxon>Verrucomicrobiota</taxon>
        <taxon>Verrucomicrobiia</taxon>
        <taxon>Verrucomicrobiales</taxon>
        <taxon>Verrucomicrobiaceae</taxon>
        <taxon>Oceaniferula</taxon>
    </lineage>
</organism>
<dbReference type="InterPro" id="IPR016024">
    <property type="entry name" value="ARM-type_fold"/>
</dbReference>
<evidence type="ECO:0000259" key="5">
    <source>
        <dbReference type="PROSITE" id="PS51007"/>
    </source>
</evidence>
<keyword evidence="3 4" id="KW-0408">Iron</keyword>
<dbReference type="InterPro" id="IPR011042">
    <property type="entry name" value="6-blade_b-propeller_TolB-like"/>
</dbReference>
<dbReference type="InterPro" id="IPR055557">
    <property type="entry name" value="DUF7133"/>
</dbReference>
<dbReference type="SUPFAM" id="SSF46626">
    <property type="entry name" value="Cytochrome c"/>
    <property type="match status" value="1"/>
</dbReference>
<proteinExistence type="predicted"/>
<keyword evidence="7" id="KW-1185">Reference proteome</keyword>
<dbReference type="Gene3D" id="1.25.10.10">
    <property type="entry name" value="Leucine-rich Repeat Variant"/>
    <property type="match status" value="1"/>
</dbReference>
<keyword evidence="2 4" id="KW-0479">Metal-binding</keyword>
<dbReference type="Gene3D" id="2.120.10.30">
    <property type="entry name" value="TolB, C-terminal domain"/>
    <property type="match status" value="1"/>
</dbReference>
<dbReference type="Proteomes" id="UP000557872">
    <property type="component" value="Unassembled WGS sequence"/>
</dbReference>
<dbReference type="GO" id="GO:0046872">
    <property type="term" value="F:metal ion binding"/>
    <property type="evidence" value="ECO:0007669"/>
    <property type="project" value="UniProtKB-KW"/>
</dbReference>
<accession>A0A851GF80</accession>
<feature type="domain" description="Cytochrome c" evidence="5">
    <location>
        <begin position="719"/>
        <end position="852"/>
    </location>
</feature>
<dbReference type="InterPro" id="IPR011041">
    <property type="entry name" value="Quinoprot_gluc/sorb_DH_b-prop"/>
</dbReference>
<dbReference type="InterPro" id="IPR009056">
    <property type="entry name" value="Cyt_c-like_dom"/>
</dbReference>
<evidence type="ECO:0000313" key="6">
    <source>
        <dbReference type="EMBL" id="NWK56408.1"/>
    </source>
</evidence>
<dbReference type="GO" id="GO:0009055">
    <property type="term" value="F:electron transfer activity"/>
    <property type="evidence" value="ECO:0007669"/>
    <property type="project" value="InterPro"/>
</dbReference>
<dbReference type="EMBL" id="JACBAZ010000004">
    <property type="protein sequence ID" value="NWK56408.1"/>
    <property type="molecule type" value="Genomic_DNA"/>
</dbReference>
<dbReference type="Gene3D" id="1.10.760.10">
    <property type="entry name" value="Cytochrome c-like domain"/>
    <property type="match status" value="1"/>
</dbReference>